<dbReference type="AlphaFoldDB" id="A0A4D4MRC0"/>
<gene>
    <name evidence="2" type="ORF">SAV31267_034040</name>
</gene>
<dbReference type="EMBL" id="BJHY01000001">
    <property type="protein sequence ID" value="GDY73919.1"/>
    <property type="molecule type" value="Genomic_DNA"/>
</dbReference>
<feature type="region of interest" description="Disordered" evidence="1">
    <location>
        <begin position="1"/>
        <end position="46"/>
    </location>
</feature>
<accession>A0A4D4MRC0</accession>
<organism evidence="2 3">
    <name type="scientific">Streptomyces avermitilis</name>
    <dbReference type="NCBI Taxonomy" id="33903"/>
    <lineage>
        <taxon>Bacteria</taxon>
        <taxon>Bacillati</taxon>
        <taxon>Actinomycetota</taxon>
        <taxon>Actinomycetes</taxon>
        <taxon>Kitasatosporales</taxon>
        <taxon>Streptomycetaceae</taxon>
        <taxon>Streptomyces</taxon>
    </lineage>
</organism>
<protein>
    <submittedName>
        <fullName evidence="2">Uncharacterized protein</fullName>
    </submittedName>
</protein>
<evidence type="ECO:0000313" key="3">
    <source>
        <dbReference type="Proteomes" id="UP000299211"/>
    </source>
</evidence>
<evidence type="ECO:0000313" key="2">
    <source>
        <dbReference type="EMBL" id="GDY73919.1"/>
    </source>
</evidence>
<comment type="caution">
    <text evidence="2">The sequence shown here is derived from an EMBL/GenBank/DDBJ whole genome shotgun (WGS) entry which is preliminary data.</text>
</comment>
<proteinExistence type="predicted"/>
<sequence length="63" mass="6427">MDGGSGSGSNRGSDSGTAGGAGMSGTWRGFGWASGELPRVPLDDATREAAKLPGRCARWSRTR</sequence>
<evidence type="ECO:0000256" key="1">
    <source>
        <dbReference type="SAM" id="MobiDB-lite"/>
    </source>
</evidence>
<reference evidence="2 3" key="1">
    <citation type="submission" date="2019-04" db="EMBL/GenBank/DDBJ databases">
        <title>Draft genome sequences of Streptomyces avermitilis ATCC 31267.</title>
        <authorList>
            <person name="Komaki H."/>
            <person name="Tamura T."/>
            <person name="Hosoyama A."/>
        </authorList>
    </citation>
    <scope>NUCLEOTIDE SEQUENCE [LARGE SCALE GENOMIC DNA]</scope>
    <source>
        <strain evidence="2 3">ATCC 31267</strain>
    </source>
</reference>
<dbReference type="Proteomes" id="UP000299211">
    <property type="component" value="Unassembled WGS sequence"/>
</dbReference>
<name>A0A4D4MRC0_STRAX</name>